<reference evidence="1" key="1">
    <citation type="submission" date="2021-02" db="EMBL/GenBank/DDBJ databases">
        <title>Natrosporangium hydrolyticum gen. nov., sp. nov, a haloalkaliphilic actinobacterium from a soda solonchak soil.</title>
        <authorList>
            <person name="Sorokin D.Y."/>
            <person name="Khijniak T.V."/>
            <person name="Zakharycheva A.P."/>
            <person name="Boueva O.V."/>
            <person name="Ariskina E.V."/>
            <person name="Hahnke R.L."/>
            <person name="Bunk B."/>
            <person name="Sproer C."/>
            <person name="Schumann P."/>
            <person name="Evtushenko L.I."/>
            <person name="Kublanov I.V."/>
        </authorList>
    </citation>
    <scope>NUCLEOTIDE SEQUENCE</scope>
    <source>
        <strain evidence="1">DSM 106523</strain>
    </source>
</reference>
<protein>
    <submittedName>
        <fullName evidence="1">Uncharacterized protein</fullName>
    </submittedName>
</protein>
<proteinExistence type="predicted"/>
<organism evidence="1 2">
    <name type="scientific">Natronosporangium hydrolyticum</name>
    <dbReference type="NCBI Taxonomy" id="2811111"/>
    <lineage>
        <taxon>Bacteria</taxon>
        <taxon>Bacillati</taxon>
        <taxon>Actinomycetota</taxon>
        <taxon>Actinomycetes</taxon>
        <taxon>Micromonosporales</taxon>
        <taxon>Micromonosporaceae</taxon>
        <taxon>Natronosporangium</taxon>
    </lineage>
</organism>
<dbReference type="EMBL" id="CP070499">
    <property type="protein sequence ID" value="QSB12849.1"/>
    <property type="molecule type" value="Genomic_DNA"/>
</dbReference>
<dbReference type="KEGG" id="nhy:JQS43_14290"/>
<keyword evidence="2" id="KW-1185">Reference proteome</keyword>
<evidence type="ECO:0000313" key="1">
    <source>
        <dbReference type="EMBL" id="QSB12849.1"/>
    </source>
</evidence>
<dbReference type="Proteomes" id="UP000662857">
    <property type="component" value="Chromosome"/>
</dbReference>
<gene>
    <name evidence="1" type="ORF">JQS43_14290</name>
</gene>
<dbReference type="RefSeq" id="WP_239674894.1">
    <property type="nucleotide sequence ID" value="NZ_CP070499.1"/>
</dbReference>
<dbReference type="AlphaFoldDB" id="A0A895YC01"/>
<accession>A0A895YC01</accession>
<name>A0A895YC01_9ACTN</name>
<evidence type="ECO:0000313" key="2">
    <source>
        <dbReference type="Proteomes" id="UP000662857"/>
    </source>
</evidence>
<sequence length="210" mass="23296">MNDHPMHELVALARESSTSGLAAAIHEQQLTDPQSIAEITVAALVTLAGAPRIDTPELLAHLDRIGPRQRVVGRAGPRLSGNPRRWDRSGAACRPNGPDLSAVPEFRRCYRGARCAEVGPPVIDLREHLGNHMPRQPDWHCESDGFDWPCPLARYRLAQAFDHAPGDLAAEMTLWMEAAIVARLTDDPEQLWDRFLAWTPGTDRRQRAAP</sequence>